<dbReference type="SUPFAM" id="SSF51445">
    <property type="entry name" value="(Trans)glycosidases"/>
    <property type="match status" value="1"/>
</dbReference>
<organism evidence="2 3">
    <name type="scientific">Devosia neptuniae</name>
    <dbReference type="NCBI Taxonomy" id="191302"/>
    <lineage>
        <taxon>Bacteria</taxon>
        <taxon>Pseudomonadati</taxon>
        <taxon>Pseudomonadota</taxon>
        <taxon>Alphaproteobacteria</taxon>
        <taxon>Hyphomicrobiales</taxon>
        <taxon>Devosiaceae</taxon>
        <taxon>Devosia</taxon>
    </lineage>
</organism>
<gene>
    <name evidence="2" type="ORF">N8A98_12895</name>
</gene>
<reference evidence="2 3" key="1">
    <citation type="submission" date="2022-09" db="EMBL/GenBank/DDBJ databases">
        <title>Interaction between co-microsymbionts with complementary sets of symbiotic genes in legume-rhizobium systems.</title>
        <authorList>
            <person name="Safronova V."/>
            <person name="Sazanova A."/>
            <person name="Afonin A."/>
            <person name="Chirak E."/>
        </authorList>
    </citation>
    <scope>NUCLEOTIDE SEQUENCE [LARGE SCALE GENOMIC DNA]</scope>
    <source>
        <strain evidence="2 3">A18/4-1</strain>
    </source>
</reference>
<name>A0ABY6CIF6_9HYPH</name>
<evidence type="ECO:0000313" key="2">
    <source>
        <dbReference type="EMBL" id="UXN72016.1"/>
    </source>
</evidence>
<proteinExistence type="predicted"/>
<dbReference type="CDD" id="cd11334">
    <property type="entry name" value="AmyAc_TreS"/>
    <property type="match status" value="1"/>
</dbReference>
<dbReference type="InterPro" id="IPR017853">
    <property type="entry name" value="GH"/>
</dbReference>
<dbReference type="InterPro" id="IPR006047">
    <property type="entry name" value="GH13_cat_dom"/>
</dbReference>
<dbReference type="Gene3D" id="3.90.400.10">
    <property type="entry name" value="Oligo-1,6-glucosidase, Domain 2"/>
    <property type="match status" value="1"/>
</dbReference>
<dbReference type="Gene3D" id="2.60.40.1180">
    <property type="entry name" value="Golgi alpha-mannosidase II"/>
    <property type="match status" value="1"/>
</dbReference>
<dbReference type="Pfam" id="PF22157">
    <property type="entry name" value="SupH-like_C"/>
    <property type="match status" value="1"/>
</dbReference>
<dbReference type="PANTHER" id="PTHR10357:SF219">
    <property type="entry name" value="MALTOSE ALPHA-D-GLUCOSYLTRANSFERASE"/>
    <property type="match status" value="1"/>
</dbReference>
<accession>A0ABY6CIF6</accession>
<dbReference type="InterPro" id="IPR045857">
    <property type="entry name" value="O16G_dom_2"/>
</dbReference>
<dbReference type="Pfam" id="PF00128">
    <property type="entry name" value="Alpha-amylase"/>
    <property type="match status" value="1"/>
</dbReference>
<dbReference type="Proteomes" id="UP001061862">
    <property type="component" value="Chromosome"/>
</dbReference>
<dbReference type="Gene3D" id="3.20.20.80">
    <property type="entry name" value="Glycosidases"/>
    <property type="match status" value="1"/>
</dbReference>
<evidence type="ECO:0000313" key="3">
    <source>
        <dbReference type="Proteomes" id="UP001061862"/>
    </source>
</evidence>
<dbReference type="SUPFAM" id="SSF51011">
    <property type="entry name" value="Glycosyl hydrolase domain"/>
    <property type="match status" value="1"/>
</dbReference>
<dbReference type="SMART" id="SM00642">
    <property type="entry name" value="Aamy"/>
    <property type="match status" value="1"/>
</dbReference>
<evidence type="ECO:0000259" key="1">
    <source>
        <dbReference type="SMART" id="SM00642"/>
    </source>
</evidence>
<protein>
    <submittedName>
        <fullName evidence="2">Alpha-amylase family protein</fullName>
    </submittedName>
</protein>
<dbReference type="InterPro" id="IPR013780">
    <property type="entry name" value="Glyco_hydro_b"/>
</dbReference>
<dbReference type="PANTHER" id="PTHR10357">
    <property type="entry name" value="ALPHA-AMYLASE FAMILY MEMBER"/>
    <property type="match status" value="1"/>
</dbReference>
<keyword evidence="3" id="KW-1185">Reference proteome</keyword>
<feature type="domain" description="Glycosyl hydrolase family 13 catalytic" evidence="1">
    <location>
        <begin position="15"/>
        <end position="415"/>
    </location>
</feature>
<dbReference type="RefSeq" id="WP_262171818.1">
    <property type="nucleotide sequence ID" value="NZ_CP104965.1"/>
</dbReference>
<dbReference type="EMBL" id="CP104965">
    <property type="protein sequence ID" value="UXN72016.1"/>
    <property type="molecule type" value="Genomic_DNA"/>
</dbReference>
<sequence>MAHEEPWYLDAVFYAIDVKRFADADGDGIGDFPGLTSKIPYLSDLGVTCIWLLPFFASPGRDNGYDVSDYYRIDPRLGTTQDFLDFLHAAGERGIRVIIDLVVNHTSDEHPWFEAARRDERSRFRDYYVWSGEAPPVKPDDQSVFPDDEPTIWTYDQVAHAFYYHKFYRFQPDLNTGNPAVLDAIEHVMDYWLSLGVAGFRLDAIPFVIGQNGLSSADPDNPDGVLQRFNTYIQDRRPGGLLVGEVNLPPAETGRYFGQGDQLGLLFNFLLPCYVFAGLATEQAGRISEALDLLPEPPPDCGWANFLRNLDELDFSQVPSDVRAEAFAAFAKDPKAVVHDRGIRRRIAPMLDGNRQRIAMALSLTMSLPGASVLVYGDEIGMGDDLSQPDRVSVRSPMQWTAGKNGGFSKAAPSKLIQPAIDEGRFAYPHVNVAQQADDPASLLGQVKALIRAKRGVSKLLRGRALPVSNDNPAVHVRAVGDGANLVLLAHNLSGQKQDIALGFGEHFSAQLSDLLGRDTFDVNDTLALSLPPYGYRWLQGAKRNWPA</sequence>
<dbReference type="InterPro" id="IPR054049">
    <property type="entry name" value="SupH-like_C"/>
</dbReference>